<dbReference type="InParanoid" id="A0A803JV08"/>
<dbReference type="PANTHER" id="PTHR19303:SF71">
    <property type="entry name" value="ZINC FINGER PHD-TYPE DOMAIN-CONTAINING PROTEIN"/>
    <property type="match status" value="1"/>
</dbReference>
<organism evidence="3">
    <name type="scientific">Xenopus tropicalis</name>
    <name type="common">Western clawed frog</name>
    <name type="synonym">Silurana tropicalis</name>
    <dbReference type="NCBI Taxonomy" id="8364"/>
    <lineage>
        <taxon>Eukaryota</taxon>
        <taxon>Metazoa</taxon>
        <taxon>Chordata</taxon>
        <taxon>Craniata</taxon>
        <taxon>Vertebrata</taxon>
        <taxon>Euteleostomi</taxon>
        <taxon>Amphibia</taxon>
        <taxon>Batrachia</taxon>
        <taxon>Anura</taxon>
        <taxon>Pipoidea</taxon>
        <taxon>Pipidae</taxon>
        <taxon>Xenopodinae</taxon>
        <taxon>Xenopus</taxon>
        <taxon>Silurana</taxon>
    </lineage>
</organism>
<evidence type="ECO:0000259" key="2">
    <source>
        <dbReference type="PROSITE" id="PS51253"/>
    </source>
</evidence>
<dbReference type="Pfam" id="PF03184">
    <property type="entry name" value="DDE_1"/>
    <property type="match status" value="1"/>
</dbReference>
<dbReference type="SUPFAM" id="SSF46689">
    <property type="entry name" value="Homeodomain-like"/>
    <property type="match status" value="1"/>
</dbReference>
<proteinExistence type="predicted"/>
<name>A0A803JV08_XENTR</name>
<dbReference type="InterPro" id="IPR006600">
    <property type="entry name" value="HTH_CenpB_DNA-bd_dom"/>
</dbReference>
<dbReference type="Pfam" id="PF03221">
    <property type="entry name" value="HTH_Tnp_Tc5"/>
    <property type="match status" value="1"/>
</dbReference>
<feature type="domain" description="HTH CENPB-type" evidence="2">
    <location>
        <begin position="62"/>
        <end position="135"/>
    </location>
</feature>
<dbReference type="AlphaFoldDB" id="A0A803JV08"/>
<evidence type="ECO:0000313" key="3">
    <source>
        <dbReference type="Ensembl" id="ENSXETP00000111859"/>
    </source>
</evidence>
<evidence type="ECO:0000256" key="1">
    <source>
        <dbReference type="ARBA" id="ARBA00023125"/>
    </source>
</evidence>
<keyword evidence="1" id="KW-0238">DNA-binding</keyword>
<sequence>MSTKRKSYSVEYKRRIMEDSWGQNLHAFCKEKMLNMRLVRKWRAEYGKLIEQVEKGNAKKRKCGSGRQPLFSELEDLICEWVVDRRAKALVVNRAQIQEFALAMAPHFDVAHEDFKASPHWLNNFLQRNELSLRRSTTLFRLEDAQVIERALAFKSFIDNIKFSKYNLSNMIAMDETAVFMGQSSQTTIEQRGVSSVYIPSTAYESARVTCILAIRLDGTKITPLIISKGKKEKIERVSGILETEKAWATQAVIRKWVDLMLPLVMRGGQRGLLVWDAASTHRAKDMKSFLHERKIDQVMIPTGMTAYLQTLDIAINKPFKEYLRMEVNDYIENRMVRNQRGNFVKPKLQEIVTWVKKSWEKITELH</sequence>
<dbReference type="SMART" id="SM00674">
    <property type="entry name" value="CENPB"/>
    <property type="match status" value="1"/>
</dbReference>
<dbReference type="GO" id="GO:0003677">
    <property type="term" value="F:DNA binding"/>
    <property type="evidence" value="ECO:0007669"/>
    <property type="project" value="UniProtKB-KW"/>
</dbReference>
<dbReference type="Gene3D" id="1.10.10.60">
    <property type="entry name" value="Homeodomain-like"/>
    <property type="match status" value="1"/>
</dbReference>
<protein>
    <recommendedName>
        <fullName evidence="2">HTH CENPB-type domain-containing protein</fullName>
    </recommendedName>
</protein>
<dbReference type="InterPro" id="IPR050863">
    <property type="entry name" value="CenT-Element_Derived"/>
</dbReference>
<dbReference type="GeneTree" id="ENSGT00440000039028"/>
<accession>A0A803JV08</accession>
<dbReference type="Ensembl" id="ENSXETT00000110185">
    <property type="protein sequence ID" value="ENSXETP00000111859"/>
    <property type="gene ID" value="ENSXETG00000049460"/>
</dbReference>
<reference evidence="3" key="1">
    <citation type="journal article" date="2010" name="Science">
        <title>The genome of the Western clawed frog Xenopus tropicalis.</title>
        <authorList>
            <person name="Hellsten U."/>
            <person name="Harland R.M."/>
            <person name="Gilchrist M.J."/>
            <person name="Hendrix D."/>
            <person name="Jurka J."/>
            <person name="Kapitonov V."/>
            <person name="Ovcharenko I."/>
            <person name="Putnam N.H."/>
            <person name="Shu S."/>
            <person name="Taher L."/>
            <person name="Blitz I.L."/>
            <person name="Blumberg B."/>
            <person name="Dichmann D.S."/>
            <person name="Dubchak I."/>
            <person name="Amaya E."/>
            <person name="Detter J.C."/>
            <person name="Fletcher R."/>
            <person name="Gerhard D.S."/>
            <person name="Goodstein D."/>
            <person name="Graves T."/>
            <person name="Grigoriev I.V."/>
            <person name="Grimwood J."/>
            <person name="Kawashima T."/>
            <person name="Lindquist E."/>
            <person name="Lucas S.M."/>
            <person name="Mead P.E."/>
            <person name="Mitros T."/>
            <person name="Ogino H."/>
            <person name="Ohta Y."/>
            <person name="Poliakov A.V."/>
            <person name="Pollet N."/>
            <person name="Robert J."/>
            <person name="Salamov A."/>
            <person name="Sater A.K."/>
            <person name="Schmutz J."/>
            <person name="Terry A."/>
            <person name="Vize P.D."/>
            <person name="Warren W.C."/>
            <person name="Wells D."/>
            <person name="Wills A."/>
            <person name="Wilson R.K."/>
            <person name="Zimmerman L.B."/>
            <person name="Zorn A.M."/>
            <person name="Grainger R."/>
            <person name="Grammer T."/>
            <person name="Khokha M.K."/>
            <person name="Richardson P.M."/>
            <person name="Rokhsar D.S."/>
        </authorList>
    </citation>
    <scope>NUCLEOTIDE SEQUENCE [LARGE SCALE GENOMIC DNA]</scope>
    <source>
        <strain evidence="3">Nigerian</strain>
    </source>
</reference>
<dbReference type="InterPro" id="IPR009057">
    <property type="entry name" value="Homeodomain-like_sf"/>
</dbReference>
<dbReference type="InterPro" id="IPR004875">
    <property type="entry name" value="DDE_SF_endonuclease_dom"/>
</dbReference>
<dbReference type="InterPro" id="IPR036397">
    <property type="entry name" value="RNaseH_sf"/>
</dbReference>
<dbReference type="Gene3D" id="3.30.420.10">
    <property type="entry name" value="Ribonuclease H-like superfamily/Ribonuclease H"/>
    <property type="match status" value="1"/>
</dbReference>
<dbReference type="PANTHER" id="PTHR19303">
    <property type="entry name" value="TRANSPOSON"/>
    <property type="match status" value="1"/>
</dbReference>
<reference evidence="3" key="2">
    <citation type="submission" date="2021-03" db="UniProtKB">
        <authorList>
            <consortium name="Ensembl"/>
        </authorList>
    </citation>
    <scope>IDENTIFICATION</scope>
</reference>
<dbReference type="PROSITE" id="PS51253">
    <property type="entry name" value="HTH_CENPB"/>
    <property type="match status" value="1"/>
</dbReference>